<dbReference type="PANTHER" id="PTHR34596">
    <property type="entry name" value="CHITOPORIN"/>
    <property type="match status" value="1"/>
</dbReference>
<reference evidence="4 5" key="1">
    <citation type="submission" date="2019-10" db="EMBL/GenBank/DDBJ databases">
        <title>Evaluation of single-gene subtyping targets for Pseudomonas.</title>
        <authorList>
            <person name="Reichler S.J."/>
            <person name="Orsi R.H."/>
            <person name="Wiedmann M."/>
            <person name="Martin N.H."/>
            <person name="Murphy S.I."/>
        </authorList>
    </citation>
    <scope>NUCLEOTIDE SEQUENCE [LARGE SCALE GENOMIC DNA]</scope>
    <source>
        <strain evidence="4 5">FSL R10-1637</strain>
    </source>
</reference>
<gene>
    <name evidence="4" type="ORF">GHO27_21030</name>
</gene>
<evidence type="ECO:0000313" key="5">
    <source>
        <dbReference type="Proteomes" id="UP000478064"/>
    </source>
</evidence>
<dbReference type="InterPro" id="IPR023614">
    <property type="entry name" value="Porin_dom_sf"/>
</dbReference>
<proteinExistence type="inferred from homology"/>
<keyword evidence="2" id="KW-0813">Transport</keyword>
<evidence type="ECO:0000256" key="2">
    <source>
        <dbReference type="ARBA" id="ARBA00022448"/>
    </source>
</evidence>
<dbReference type="PANTHER" id="PTHR34596:SF2">
    <property type="entry name" value="CHITOPORIN"/>
    <property type="match status" value="1"/>
</dbReference>
<evidence type="ECO:0000256" key="3">
    <source>
        <dbReference type="ARBA" id="ARBA00022729"/>
    </source>
</evidence>
<evidence type="ECO:0000313" key="4">
    <source>
        <dbReference type="EMBL" id="MQU08163.1"/>
    </source>
</evidence>
<dbReference type="Pfam" id="PF03573">
    <property type="entry name" value="OprD"/>
    <property type="match status" value="1"/>
</dbReference>
<dbReference type="RefSeq" id="WP_153374962.1">
    <property type="nucleotide sequence ID" value="NZ_WIVU01000055.1"/>
</dbReference>
<dbReference type="EMBL" id="WIVU01000055">
    <property type="protein sequence ID" value="MQU08163.1"/>
    <property type="molecule type" value="Genomic_DNA"/>
</dbReference>
<accession>A0A6L5HY03</accession>
<dbReference type="InterPro" id="IPR005318">
    <property type="entry name" value="OM_porin_bac"/>
</dbReference>
<sequence length="415" mass="45690">MNNLNRHALLPICTIACFSDAAKADFLKDSTAKLQMRNYYFQREYSDIRGAEKKQNEEWAQGFILDYNSGFTEGTFGFGIDILSLTGIKLDGGPGRSGSGLLPIGSDGDNQTEYSRAAATAKVKFGDTIAKFGEIRPNVPVLRATDNRLLPTTYQGFEITSKELPNSTISAAHLNSIKLRNQSGDGAFTPMLGATPYFNVEADSFSYAGGDFTLGRNTTLSAWHGELNDVFRQNYVGVASRFDVGRVTLKPTAGYYLSNDAGDAKVGDISSRAYYANITATDNGRSYILGYQAIRGNTGLPRVFINISQMGNETATYDFTTRGQTSYMIGYQYDFARIGVPGLTFGSKFTYGHDAVAKNTTDGQDRQYEADLAYVVQSGQLSGLGIRARYAHSRSDYRTDINEYRLLFTYDINLF</sequence>
<dbReference type="GO" id="GO:0015288">
    <property type="term" value="F:porin activity"/>
    <property type="evidence" value="ECO:0007669"/>
    <property type="project" value="TreeGrafter"/>
</dbReference>
<comment type="caution">
    <text evidence="4">The sequence shown here is derived from an EMBL/GenBank/DDBJ whole genome shotgun (WGS) entry which is preliminary data.</text>
</comment>
<dbReference type="GO" id="GO:0016020">
    <property type="term" value="C:membrane"/>
    <property type="evidence" value="ECO:0007669"/>
    <property type="project" value="InterPro"/>
</dbReference>
<evidence type="ECO:0000256" key="1">
    <source>
        <dbReference type="ARBA" id="ARBA00009075"/>
    </source>
</evidence>
<dbReference type="AlphaFoldDB" id="A0A6L5HY03"/>
<dbReference type="Gene3D" id="2.40.160.10">
    <property type="entry name" value="Porin"/>
    <property type="match status" value="1"/>
</dbReference>
<organism evidence="4 5">
    <name type="scientific">Pseudomonas helleri</name>
    <dbReference type="NCBI Taxonomy" id="1608996"/>
    <lineage>
        <taxon>Bacteria</taxon>
        <taxon>Pseudomonadati</taxon>
        <taxon>Pseudomonadota</taxon>
        <taxon>Gammaproteobacteria</taxon>
        <taxon>Pseudomonadales</taxon>
        <taxon>Pseudomonadaceae</taxon>
        <taxon>Pseudomonas</taxon>
    </lineage>
</organism>
<name>A0A6L5HY03_9PSED</name>
<dbReference type="SUPFAM" id="SSF56935">
    <property type="entry name" value="Porins"/>
    <property type="match status" value="1"/>
</dbReference>
<comment type="similarity">
    <text evidence="1">Belongs to the outer membrane porin (Opr) (TC 1.B.25) family.</text>
</comment>
<protein>
    <submittedName>
        <fullName evidence="4">Outer membrane porin, OprD family</fullName>
    </submittedName>
</protein>
<dbReference type="Proteomes" id="UP000478064">
    <property type="component" value="Unassembled WGS sequence"/>
</dbReference>
<keyword evidence="3" id="KW-0732">Signal</keyword>